<proteinExistence type="predicted"/>
<accession>A0ABT0WIQ1</accession>
<sequence>MKINQKVIEKIIHEVLVRLQEKPHLLLVYEGTKNQVKLEYLLSKLQDHWHVEVINSAEICHDEQLDFQHLAFLDGSQDLLARGGMGLMDTPGSKLLAKALHNGCPVLFEPSAELQWLVKQELGNVPERVKRYRAHLIRFKNQLIEFGVWFGEIESLRPSQHQYDRKVLTEKDLQNIESTEVRVSSKTIITPLAKDIAKNRGIKIRVDFEGQSYANW</sequence>
<evidence type="ECO:0008006" key="3">
    <source>
        <dbReference type="Google" id="ProtNLM"/>
    </source>
</evidence>
<evidence type="ECO:0000313" key="1">
    <source>
        <dbReference type="EMBL" id="MCM2534952.1"/>
    </source>
</evidence>
<dbReference type="Proteomes" id="UP001523262">
    <property type="component" value="Unassembled WGS sequence"/>
</dbReference>
<comment type="caution">
    <text evidence="1">The sequence shown here is derived from an EMBL/GenBank/DDBJ whole genome shotgun (WGS) entry which is preliminary data.</text>
</comment>
<reference evidence="1 2" key="1">
    <citation type="submission" date="2022-06" db="EMBL/GenBank/DDBJ databases">
        <authorList>
            <person name="Jeon C.O."/>
        </authorList>
    </citation>
    <scope>NUCLEOTIDE SEQUENCE [LARGE SCALE GENOMIC DNA]</scope>
    <source>
        <strain evidence="1 2">KCTC 13943</strain>
    </source>
</reference>
<organism evidence="1 2">
    <name type="scientific">Neobacillus pocheonensis</name>
    <dbReference type="NCBI Taxonomy" id="363869"/>
    <lineage>
        <taxon>Bacteria</taxon>
        <taxon>Bacillati</taxon>
        <taxon>Bacillota</taxon>
        <taxon>Bacilli</taxon>
        <taxon>Bacillales</taxon>
        <taxon>Bacillaceae</taxon>
        <taxon>Neobacillus</taxon>
    </lineage>
</organism>
<gene>
    <name evidence="1" type="ORF">NDK43_24705</name>
</gene>
<evidence type="ECO:0000313" key="2">
    <source>
        <dbReference type="Proteomes" id="UP001523262"/>
    </source>
</evidence>
<keyword evidence="2" id="KW-1185">Reference proteome</keyword>
<dbReference type="EMBL" id="JAMQCR010000002">
    <property type="protein sequence ID" value="MCM2534952.1"/>
    <property type="molecule type" value="Genomic_DNA"/>
</dbReference>
<protein>
    <recommendedName>
        <fullName evidence="3">Ethanolamine utilization protein</fullName>
    </recommendedName>
</protein>
<name>A0ABT0WIQ1_9BACI</name>